<proteinExistence type="inferred from homology"/>
<evidence type="ECO:0000256" key="3">
    <source>
        <dbReference type="ARBA" id="ARBA00023136"/>
    </source>
</evidence>
<evidence type="ECO:0000313" key="8">
    <source>
        <dbReference type="EMBL" id="MYM75111.1"/>
    </source>
</evidence>
<dbReference type="Pfam" id="PF07715">
    <property type="entry name" value="Plug"/>
    <property type="match status" value="1"/>
</dbReference>
<dbReference type="InterPro" id="IPR041700">
    <property type="entry name" value="OMP_b-brl_3"/>
</dbReference>
<evidence type="ECO:0000256" key="2">
    <source>
        <dbReference type="ARBA" id="ARBA00009810"/>
    </source>
</evidence>
<sequence length="695" mass="75140">MSGMAALSPPATRFYTPCMHSSQLLLVIAKLPMVAHAQQDEAAPQTVTVTAQKEAVIKKIDKTVYDVANQPKAANGSAQDVLQATPELSVSADGKIAVKGNAQVTVLVNGKPTAMTSGAGEETALALQTMSGADIASVEVITNPSAAYNANGGAIVNIVLKRNRKPGAHAQLRGSASNQGLWNNGADGDITRGALTLHGSVASRHDGTQKMRESAVEWHNPLSGASGQTRQTSEVFVHRVVESATLGGDYTLSETESLSLSEQRNTRRSRPLFDVLNEGDATYHRISNGPNQQSDNNASLSYSRQDSGTALKATLQYSDTVALIDKSYRDIFIAPAPATDYSHATTRSARRLTQATLDWSRPSERGQWGAGVDLQDKVDDLSNYQAAIDPATGAEMPDLNTTNAYKVKTTLAAAYVTNMIQHEKWEALLGARAESMALRVGPAAQTEHWRAINPSLHLRYAYSDKTDLTFSYRRSLQAPSALDLNPYTTYIDAQNLSRGNPHLQPQRLTSWEIGVNAEASQLSGSLSAFYRSSRDTVTDARSFSDYVLITSRQNGGRAQSSGITGSLEWKPDAQLKLGTDGGIYYVMLDTPDLADMVRQTGVSAYVNLRAAYADLSLDAHMQSAGITPLGRYGATSSVNLVWKHAIDKTLSLTVNANDIFDGSKRTYSTDASTFRQRGFDHFVARRIYVGFVKKY</sequence>
<evidence type="ECO:0000256" key="5">
    <source>
        <dbReference type="SAM" id="MobiDB-lite"/>
    </source>
</evidence>
<dbReference type="RefSeq" id="WP_161051885.1">
    <property type="nucleotide sequence ID" value="NZ_WWCR01000033.1"/>
</dbReference>
<evidence type="ECO:0000313" key="9">
    <source>
        <dbReference type="Proteomes" id="UP000469734"/>
    </source>
</evidence>
<dbReference type="SUPFAM" id="SSF56935">
    <property type="entry name" value="Porins"/>
    <property type="match status" value="1"/>
</dbReference>
<comment type="subcellular location">
    <subcellularLocation>
        <location evidence="1">Cell outer membrane</location>
    </subcellularLocation>
</comment>
<dbReference type="Gene3D" id="2.170.130.10">
    <property type="entry name" value="TonB-dependent receptor, plug domain"/>
    <property type="match status" value="1"/>
</dbReference>
<feature type="domain" description="Outer membrane protein beta-barrel" evidence="7">
    <location>
        <begin position="306"/>
        <end position="690"/>
    </location>
</feature>
<evidence type="ECO:0000259" key="6">
    <source>
        <dbReference type="Pfam" id="PF07715"/>
    </source>
</evidence>
<dbReference type="Proteomes" id="UP000469734">
    <property type="component" value="Unassembled WGS sequence"/>
</dbReference>
<keyword evidence="8" id="KW-0675">Receptor</keyword>
<accession>A0A7X4KI15</accession>
<evidence type="ECO:0000259" key="7">
    <source>
        <dbReference type="Pfam" id="PF14905"/>
    </source>
</evidence>
<protein>
    <submittedName>
        <fullName evidence="8">TonB-dependent receptor</fullName>
    </submittedName>
</protein>
<dbReference type="GO" id="GO:0009279">
    <property type="term" value="C:cell outer membrane"/>
    <property type="evidence" value="ECO:0007669"/>
    <property type="project" value="UniProtKB-SubCell"/>
</dbReference>
<feature type="domain" description="TonB-dependent receptor plug" evidence="6">
    <location>
        <begin position="70"/>
        <end position="151"/>
    </location>
</feature>
<organism evidence="8 9">
    <name type="scientific">Duganella margarita</name>
    <dbReference type="NCBI Taxonomy" id="2692170"/>
    <lineage>
        <taxon>Bacteria</taxon>
        <taxon>Pseudomonadati</taxon>
        <taxon>Pseudomonadota</taxon>
        <taxon>Betaproteobacteria</taxon>
        <taxon>Burkholderiales</taxon>
        <taxon>Oxalobacteraceae</taxon>
        <taxon>Telluria group</taxon>
        <taxon>Duganella</taxon>
    </lineage>
</organism>
<dbReference type="InterPro" id="IPR012910">
    <property type="entry name" value="Plug_dom"/>
</dbReference>
<reference evidence="8 9" key="1">
    <citation type="submission" date="2019-12" db="EMBL/GenBank/DDBJ databases">
        <title>Novel species isolated from a subtropical stream in China.</title>
        <authorList>
            <person name="Lu H."/>
        </authorList>
    </citation>
    <scope>NUCLEOTIDE SEQUENCE [LARGE SCALE GENOMIC DNA]</scope>
    <source>
        <strain evidence="8 9">FT134W</strain>
    </source>
</reference>
<dbReference type="InterPro" id="IPR036942">
    <property type="entry name" value="Beta-barrel_TonB_sf"/>
</dbReference>
<evidence type="ECO:0000256" key="4">
    <source>
        <dbReference type="ARBA" id="ARBA00023237"/>
    </source>
</evidence>
<comment type="caution">
    <text evidence="8">The sequence shown here is derived from an EMBL/GenBank/DDBJ whole genome shotgun (WGS) entry which is preliminary data.</text>
</comment>
<feature type="region of interest" description="Disordered" evidence="5">
    <location>
        <begin position="254"/>
        <end position="303"/>
    </location>
</feature>
<evidence type="ECO:0000256" key="1">
    <source>
        <dbReference type="ARBA" id="ARBA00004442"/>
    </source>
</evidence>
<keyword evidence="4" id="KW-0998">Cell outer membrane</keyword>
<dbReference type="EMBL" id="WWCR01000033">
    <property type="protein sequence ID" value="MYM75111.1"/>
    <property type="molecule type" value="Genomic_DNA"/>
</dbReference>
<dbReference type="InterPro" id="IPR037066">
    <property type="entry name" value="Plug_dom_sf"/>
</dbReference>
<comment type="similarity">
    <text evidence="2">Belongs to the TonB-dependent receptor family.</text>
</comment>
<keyword evidence="3" id="KW-0472">Membrane</keyword>
<gene>
    <name evidence="8" type="ORF">GTP56_23355</name>
</gene>
<name>A0A7X4KI15_9BURK</name>
<dbReference type="Gene3D" id="2.40.170.20">
    <property type="entry name" value="TonB-dependent receptor, beta-barrel domain"/>
    <property type="match status" value="1"/>
</dbReference>
<dbReference type="AlphaFoldDB" id="A0A7X4KI15"/>
<feature type="compositionally biased region" description="Polar residues" evidence="5">
    <location>
        <begin position="288"/>
        <end position="303"/>
    </location>
</feature>
<dbReference type="Pfam" id="PF14905">
    <property type="entry name" value="OMP_b-brl_3"/>
    <property type="match status" value="1"/>
</dbReference>